<dbReference type="InterPro" id="IPR050194">
    <property type="entry name" value="Glycosyltransferase_grp1"/>
</dbReference>
<dbReference type="Gene3D" id="3.40.50.2000">
    <property type="entry name" value="Glycogen Phosphorylase B"/>
    <property type="match status" value="2"/>
</dbReference>
<dbReference type="GO" id="GO:0016758">
    <property type="term" value="F:hexosyltransferase activity"/>
    <property type="evidence" value="ECO:0007669"/>
    <property type="project" value="TreeGrafter"/>
</dbReference>
<gene>
    <name evidence="3" type="ORF">BHE18_12515</name>
</gene>
<dbReference type="RefSeq" id="WP_071620296.1">
    <property type="nucleotide sequence ID" value="NZ_MINN01000139.1"/>
</dbReference>
<keyword evidence="3" id="KW-0808">Transferase</keyword>
<dbReference type="OrthoDB" id="9811902at2"/>
<evidence type="ECO:0000313" key="4">
    <source>
        <dbReference type="Proteomes" id="UP000182062"/>
    </source>
</evidence>
<proteinExistence type="predicted"/>
<protein>
    <submittedName>
        <fullName evidence="3">Glycosyltransferase WbuB</fullName>
    </submittedName>
</protein>
<dbReference type="PANTHER" id="PTHR45947">
    <property type="entry name" value="SULFOQUINOVOSYL TRANSFERASE SQD2"/>
    <property type="match status" value="1"/>
</dbReference>
<dbReference type="CDD" id="cd03794">
    <property type="entry name" value="GT4_WbuB-like"/>
    <property type="match status" value="1"/>
</dbReference>
<evidence type="ECO:0000259" key="1">
    <source>
        <dbReference type="Pfam" id="PF00534"/>
    </source>
</evidence>
<dbReference type="EMBL" id="MINN01000139">
    <property type="protein sequence ID" value="OIU67646.1"/>
    <property type="molecule type" value="Genomic_DNA"/>
</dbReference>
<dbReference type="AlphaFoldDB" id="A0A1J6VNX8"/>
<feature type="domain" description="Glycosyltransferase subfamily 4-like N-terminal" evidence="2">
    <location>
        <begin position="26"/>
        <end position="212"/>
    </location>
</feature>
<dbReference type="InterPro" id="IPR001296">
    <property type="entry name" value="Glyco_trans_1"/>
</dbReference>
<reference evidence="3 4" key="1">
    <citation type="submission" date="2016-09" db="EMBL/GenBank/DDBJ databases">
        <title>Bacillus aquimaris SAMM genome sequence reveals colonization and biosurfactant production capacities.</title>
        <authorList>
            <person name="Waghmode S.R."/>
            <person name="Suryavanshi M.V."/>
        </authorList>
    </citation>
    <scope>NUCLEOTIDE SEQUENCE [LARGE SCALE GENOMIC DNA]</scope>
    <source>
        <strain evidence="3 4">SAMM</strain>
    </source>
</reference>
<dbReference type="Pfam" id="PF13439">
    <property type="entry name" value="Glyco_transf_4"/>
    <property type="match status" value="1"/>
</dbReference>
<accession>A0A1J6VNX8</accession>
<evidence type="ECO:0000313" key="3">
    <source>
        <dbReference type="EMBL" id="OIU67646.1"/>
    </source>
</evidence>
<comment type="caution">
    <text evidence="3">The sequence shown here is derived from an EMBL/GenBank/DDBJ whole genome shotgun (WGS) entry which is preliminary data.</text>
</comment>
<organism evidence="3 4">
    <name type="scientific">Rossellomorea aquimaris</name>
    <dbReference type="NCBI Taxonomy" id="189382"/>
    <lineage>
        <taxon>Bacteria</taxon>
        <taxon>Bacillati</taxon>
        <taxon>Bacillota</taxon>
        <taxon>Bacilli</taxon>
        <taxon>Bacillales</taxon>
        <taxon>Bacillaceae</taxon>
        <taxon>Rossellomorea</taxon>
    </lineage>
</organism>
<name>A0A1J6VNX8_9BACI</name>
<dbReference type="Proteomes" id="UP000182062">
    <property type="component" value="Unassembled WGS sequence"/>
</dbReference>
<dbReference type="Pfam" id="PF00534">
    <property type="entry name" value="Glycos_transf_1"/>
    <property type="match status" value="1"/>
</dbReference>
<sequence length="430" mass="49013">MKKNIWIWNHYASNMYKDQAGRHYWFAENLKKQGYNPTIFCASTIHNSNVNIDTGSQKHTTKIIDEIPFTFVKTPSYFGNGRQRITNMITFYKNLFSVSKEYAKKHGKPDVILASSVHPLTLVAGIKIAKKFGIPCICEVRDLWPESIVAYGALKRNSIIAKLLYQGEKWIYKNADSVIMTWEGGREYLMDQKWDNKIDLNKVKHISNGVVIDTFDKNSEKHKIVDSDLDNKEYKNVVYAGSIRKVNNLGMLLDAAKIIQNQGKKDIRFLVYGAGDESKALKERCKEEEINNVLFKGRVEKKYVPSILKKSYINILHNSSTSLDKYGQSQNKFFEYLAAGKCIVQTYSTGYSICDKFGCGVSAPIQNAEEIAKAILAASSDESKNKLMGKNAREAAYQFDFNKLTEKLIYIFENVNERGNQSNEPVRKTS</sequence>
<dbReference type="InterPro" id="IPR028098">
    <property type="entry name" value="Glyco_trans_4-like_N"/>
</dbReference>
<dbReference type="PANTHER" id="PTHR45947:SF3">
    <property type="entry name" value="SULFOQUINOVOSYL TRANSFERASE SQD2"/>
    <property type="match status" value="1"/>
</dbReference>
<feature type="domain" description="Glycosyl transferase family 1" evidence="1">
    <location>
        <begin position="228"/>
        <end position="394"/>
    </location>
</feature>
<evidence type="ECO:0000259" key="2">
    <source>
        <dbReference type="Pfam" id="PF13439"/>
    </source>
</evidence>
<keyword evidence="4" id="KW-1185">Reference proteome</keyword>
<dbReference type="SUPFAM" id="SSF53756">
    <property type="entry name" value="UDP-Glycosyltransferase/glycogen phosphorylase"/>
    <property type="match status" value="1"/>
</dbReference>